<dbReference type="AlphaFoldDB" id="A0A922HNI4"/>
<dbReference type="EMBL" id="ASGP02000008">
    <property type="protein sequence ID" value="KAH9494295.1"/>
    <property type="molecule type" value="Genomic_DNA"/>
</dbReference>
<name>A0A922HNI4_DERFA</name>
<keyword evidence="2" id="KW-1185">Reference proteome</keyword>
<sequence length="75" mass="9070">MNDAHGGFFVVHSINRKELWPFIAFSKTKKKHSNFNATVMMSCCCVDDDDDDEWRHFRRHYLIISWLWFVLFDIT</sequence>
<protein>
    <submittedName>
        <fullName evidence="1">Uncharacterized protein</fullName>
    </submittedName>
</protein>
<reference evidence="1" key="1">
    <citation type="submission" date="2013-05" db="EMBL/GenBank/DDBJ databases">
        <authorList>
            <person name="Yim A.K.Y."/>
            <person name="Chan T.F."/>
            <person name="Ji K.M."/>
            <person name="Liu X.Y."/>
            <person name="Zhou J.W."/>
            <person name="Li R.Q."/>
            <person name="Yang K.Y."/>
            <person name="Li J."/>
            <person name="Li M."/>
            <person name="Law P.T.W."/>
            <person name="Wu Y.L."/>
            <person name="Cai Z.L."/>
            <person name="Qin H."/>
            <person name="Bao Y."/>
            <person name="Leung R.K.K."/>
            <person name="Ng P.K.S."/>
            <person name="Zou J."/>
            <person name="Zhong X.J."/>
            <person name="Ran P.X."/>
            <person name="Zhong N.S."/>
            <person name="Liu Z.G."/>
            <person name="Tsui S.K.W."/>
        </authorList>
    </citation>
    <scope>NUCLEOTIDE SEQUENCE</scope>
    <source>
        <strain evidence="1">Derf</strain>
        <tissue evidence="1">Whole organism</tissue>
    </source>
</reference>
<gene>
    <name evidence="1" type="ORF">DERF_014991</name>
</gene>
<reference evidence="1" key="2">
    <citation type="journal article" date="2022" name="Res Sq">
        <title>Comparative Genomics Reveals Insights into the Divergent Evolution of Astigmatic Mites and Household Pest Adaptations.</title>
        <authorList>
            <person name="Xiong Q."/>
            <person name="Wan A.T.-Y."/>
            <person name="Liu X.-Y."/>
            <person name="Fung C.S.-H."/>
            <person name="Xiao X."/>
            <person name="Malainual N."/>
            <person name="Hou J."/>
            <person name="Wang L."/>
            <person name="Wang M."/>
            <person name="Yang K."/>
            <person name="Cui Y."/>
            <person name="Leung E."/>
            <person name="Nong W."/>
            <person name="Shin S.-K."/>
            <person name="Au S."/>
            <person name="Jeong K.Y."/>
            <person name="Chew F.T."/>
            <person name="Hui J."/>
            <person name="Leung T.F."/>
            <person name="Tungtrongchitr A."/>
            <person name="Zhong N."/>
            <person name="Liu Z."/>
            <person name="Tsui S."/>
        </authorList>
    </citation>
    <scope>NUCLEOTIDE SEQUENCE</scope>
    <source>
        <strain evidence="1">Derf</strain>
        <tissue evidence="1">Whole organism</tissue>
    </source>
</reference>
<evidence type="ECO:0000313" key="2">
    <source>
        <dbReference type="Proteomes" id="UP000790347"/>
    </source>
</evidence>
<organism evidence="1 2">
    <name type="scientific">Dermatophagoides farinae</name>
    <name type="common">American house dust mite</name>
    <dbReference type="NCBI Taxonomy" id="6954"/>
    <lineage>
        <taxon>Eukaryota</taxon>
        <taxon>Metazoa</taxon>
        <taxon>Ecdysozoa</taxon>
        <taxon>Arthropoda</taxon>
        <taxon>Chelicerata</taxon>
        <taxon>Arachnida</taxon>
        <taxon>Acari</taxon>
        <taxon>Acariformes</taxon>
        <taxon>Sarcoptiformes</taxon>
        <taxon>Astigmata</taxon>
        <taxon>Psoroptidia</taxon>
        <taxon>Analgoidea</taxon>
        <taxon>Pyroglyphidae</taxon>
        <taxon>Dermatophagoidinae</taxon>
        <taxon>Dermatophagoides</taxon>
    </lineage>
</organism>
<evidence type="ECO:0000313" key="1">
    <source>
        <dbReference type="EMBL" id="KAH9494295.1"/>
    </source>
</evidence>
<comment type="caution">
    <text evidence="1">The sequence shown here is derived from an EMBL/GenBank/DDBJ whole genome shotgun (WGS) entry which is preliminary data.</text>
</comment>
<proteinExistence type="predicted"/>
<accession>A0A922HNI4</accession>
<dbReference type="Proteomes" id="UP000790347">
    <property type="component" value="Unassembled WGS sequence"/>
</dbReference>